<reference evidence="3" key="1">
    <citation type="journal article" date="2021" name="Mol. Plant Pathol.">
        <title>A 20-kb lineage-specific genomic region tames virulence in pathogenic amphidiploid Verticillium longisporum.</title>
        <authorList>
            <person name="Harting R."/>
            <person name="Starke J."/>
            <person name="Kusch H."/>
            <person name="Poggeler S."/>
            <person name="Maurus I."/>
            <person name="Schluter R."/>
            <person name="Landesfeind M."/>
            <person name="Bulla I."/>
            <person name="Nowrousian M."/>
            <person name="de Jonge R."/>
            <person name="Stahlhut G."/>
            <person name="Hoff K.J."/>
            <person name="Asshauer K.P."/>
            <person name="Thurmer A."/>
            <person name="Stanke M."/>
            <person name="Daniel R."/>
            <person name="Morgenstern B."/>
            <person name="Thomma B.P.H.J."/>
            <person name="Kronstad J.W."/>
            <person name="Braus-Stromeyer S.A."/>
            <person name="Braus G.H."/>
        </authorList>
    </citation>
    <scope>NUCLEOTIDE SEQUENCE</scope>
    <source>
        <strain evidence="3">Vl32</strain>
    </source>
</reference>
<proteinExistence type="predicted"/>
<dbReference type="Pfam" id="PF01246">
    <property type="entry name" value="Ribosomal_L24e"/>
    <property type="match status" value="1"/>
</dbReference>
<dbReference type="Proteomes" id="UP000689129">
    <property type="component" value="Unassembled WGS sequence"/>
</dbReference>
<dbReference type="InterPro" id="IPR000988">
    <property type="entry name" value="Ribosomal_eL24-rel_N"/>
</dbReference>
<feature type="compositionally biased region" description="Basic and acidic residues" evidence="1">
    <location>
        <begin position="107"/>
        <end position="117"/>
    </location>
</feature>
<dbReference type="AlphaFoldDB" id="A0A8I2Z9M4"/>
<protein>
    <submittedName>
        <fullName evidence="3">Ribosome biogenesis protein RLP24 like</fullName>
    </submittedName>
</protein>
<evidence type="ECO:0000313" key="4">
    <source>
        <dbReference type="Proteomes" id="UP000689129"/>
    </source>
</evidence>
<comment type="caution">
    <text evidence="3">The sequence shown here is derived from an EMBL/GenBank/DDBJ whole genome shotgun (WGS) entry which is preliminary data.</text>
</comment>
<evidence type="ECO:0000256" key="1">
    <source>
        <dbReference type="SAM" id="MobiDB-lite"/>
    </source>
</evidence>
<organism evidence="3 4">
    <name type="scientific">Verticillium longisporum</name>
    <name type="common">Verticillium dahliae var. longisporum</name>
    <dbReference type="NCBI Taxonomy" id="100787"/>
    <lineage>
        <taxon>Eukaryota</taxon>
        <taxon>Fungi</taxon>
        <taxon>Dikarya</taxon>
        <taxon>Ascomycota</taxon>
        <taxon>Pezizomycotina</taxon>
        <taxon>Sordariomycetes</taxon>
        <taxon>Hypocreomycetidae</taxon>
        <taxon>Glomerellales</taxon>
        <taxon>Plectosphaerellaceae</taxon>
        <taxon>Verticillium</taxon>
    </lineage>
</organism>
<dbReference type="OrthoDB" id="10262490at2759"/>
<dbReference type="CDD" id="cd00472">
    <property type="entry name" value="Ribosomal_L24e_L24"/>
    <property type="match status" value="1"/>
</dbReference>
<feature type="compositionally biased region" description="Acidic residues" evidence="1">
    <location>
        <begin position="121"/>
        <end position="143"/>
    </location>
</feature>
<gene>
    <name evidence="3" type="ORF">HYQ45_013717</name>
</gene>
<evidence type="ECO:0000259" key="2">
    <source>
        <dbReference type="Pfam" id="PF01246"/>
    </source>
</evidence>
<feature type="region of interest" description="Disordered" evidence="1">
    <location>
        <begin position="107"/>
        <end position="143"/>
    </location>
</feature>
<dbReference type="EMBL" id="JAEMWZ010000333">
    <property type="protein sequence ID" value="KAG7124303.1"/>
    <property type="molecule type" value="Genomic_DNA"/>
</dbReference>
<evidence type="ECO:0000313" key="3">
    <source>
        <dbReference type="EMBL" id="KAG7124303.1"/>
    </source>
</evidence>
<accession>A0A8I2Z9M4</accession>
<feature type="domain" description="Large ribosomal subunit protein eL24-related N-terminal" evidence="2">
    <location>
        <begin position="3"/>
        <end position="47"/>
    </location>
</feature>
<sequence length="143" mass="16570">MSRPAYPSKGITFVRNNGRSMRFCRSKCHKAFKMKRNPRKRKLDAARRLVAENQHLLPRMRGSEKKALAEQGATEEEIAELEREQAMSGKKKSKVFGQEKIRQRVTVDGDIVEEREGGMQFDDDDESFDEEDGEEDEEEMDVD</sequence>
<name>A0A8I2Z9M4_VERLO</name>